<dbReference type="EMBL" id="HG792016">
    <property type="protein sequence ID" value="CDM32983.1"/>
    <property type="molecule type" value="Genomic_DNA"/>
</dbReference>
<evidence type="ECO:0000313" key="1">
    <source>
        <dbReference type="EMBL" id="CDM32983.1"/>
    </source>
</evidence>
<accession>W6Q8F4</accession>
<reference evidence="1" key="1">
    <citation type="journal article" date="2014" name="Nat. Commun.">
        <title>Multiple recent horizontal transfers of a large genomic region in cheese making fungi.</title>
        <authorList>
            <person name="Cheeseman K."/>
            <person name="Ropars J."/>
            <person name="Renault P."/>
            <person name="Dupont J."/>
            <person name="Gouzy J."/>
            <person name="Branca A."/>
            <person name="Abraham A.L."/>
            <person name="Ceppi M."/>
            <person name="Conseiller E."/>
            <person name="Debuchy R."/>
            <person name="Malagnac F."/>
            <person name="Goarin A."/>
            <person name="Silar P."/>
            <person name="Lacoste S."/>
            <person name="Sallet E."/>
            <person name="Bensimon A."/>
            <person name="Giraud T."/>
            <person name="Brygoo Y."/>
        </authorList>
    </citation>
    <scope>NUCLEOTIDE SEQUENCE [LARGE SCALE GENOMIC DNA]</scope>
    <source>
        <strain evidence="1">FM164</strain>
    </source>
</reference>
<dbReference type="OrthoDB" id="4494341at2759"/>
<protein>
    <submittedName>
        <fullName evidence="1">Genomic scaffold, ProqFM164S02</fullName>
    </submittedName>
</protein>
<proteinExistence type="predicted"/>
<evidence type="ECO:0000313" key="2">
    <source>
        <dbReference type="Proteomes" id="UP000030686"/>
    </source>
</evidence>
<sequence length="72" mass="8170">MIATGIGIAAQLLYIKELLDGHEKAQMLYVSIYDLLRAYLEDEIQYIGENGLIDVRSGRVSWEKQLDIEIGN</sequence>
<keyword evidence="2" id="KW-1185">Reference proteome</keyword>
<name>W6Q8F4_PENRF</name>
<gene>
    <name evidence="1" type="ORF">PROQFM164_S02g003134</name>
</gene>
<dbReference type="AlphaFoldDB" id="W6Q8F4"/>
<organism evidence="1 2">
    <name type="scientific">Penicillium roqueforti (strain FM164)</name>
    <dbReference type="NCBI Taxonomy" id="1365484"/>
    <lineage>
        <taxon>Eukaryota</taxon>
        <taxon>Fungi</taxon>
        <taxon>Dikarya</taxon>
        <taxon>Ascomycota</taxon>
        <taxon>Pezizomycotina</taxon>
        <taxon>Eurotiomycetes</taxon>
        <taxon>Eurotiomycetidae</taxon>
        <taxon>Eurotiales</taxon>
        <taxon>Aspergillaceae</taxon>
        <taxon>Penicillium</taxon>
    </lineage>
</organism>
<dbReference type="Proteomes" id="UP000030686">
    <property type="component" value="Unassembled WGS sequence"/>
</dbReference>